<feature type="transmembrane region" description="Helical" evidence="1">
    <location>
        <begin position="7"/>
        <end position="28"/>
    </location>
</feature>
<evidence type="ECO:0000313" key="4">
    <source>
        <dbReference type="Proteomes" id="UP000030111"/>
    </source>
</evidence>
<keyword evidence="1" id="KW-1133">Transmembrane helix</keyword>
<dbReference type="eggNOG" id="ENOG5033MG3">
    <property type="taxonomic scope" value="Bacteria"/>
</dbReference>
<proteinExistence type="predicted"/>
<dbReference type="InterPro" id="IPR009589">
    <property type="entry name" value="PH_YyaB-like"/>
</dbReference>
<name>A0A0A2ML77_9FLAO</name>
<dbReference type="GO" id="GO:0030153">
    <property type="term" value="P:bacteriocin immunity"/>
    <property type="evidence" value="ECO:0007669"/>
    <property type="project" value="InterPro"/>
</dbReference>
<gene>
    <name evidence="3" type="ORF">Q766_08950</name>
</gene>
<dbReference type="Pfam" id="PF06713">
    <property type="entry name" value="bPH_4"/>
    <property type="match status" value="1"/>
</dbReference>
<dbReference type="EMBL" id="JRLY01000005">
    <property type="protein sequence ID" value="KGO93412.1"/>
    <property type="molecule type" value="Genomic_DNA"/>
</dbReference>
<evidence type="ECO:0000256" key="1">
    <source>
        <dbReference type="SAM" id="Phobius"/>
    </source>
</evidence>
<organism evidence="3 4">
    <name type="scientific">Flavobacterium subsaxonicum WB 4.1-42 = DSM 21790</name>
    <dbReference type="NCBI Taxonomy" id="1121898"/>
    <lineage>
        <taxon>Bacteria</taxon>
        <taxon>Pseudomonadati</taxon>
        <taxon>Bacteroidota</taxon>
        <taxon>Flavobacteriia</taxon>
        <taxon>Flavobacteriales</taxon>
        <taxon>Flavobacteriaceae</taxon>
        <taxon>Flavobacterium</taxon>
    </lineage>
</organism>
<dbReference type="STRING" id="1121898.GCA_000422725_02141"/>
<keyword evidence="1" id="KW-0472">Membrane</keyword>
<feature type="domain" description="Uncharacterized protein YyaB-like PH" evidence="2">
    <location>
        <begin position="52"/>
        <end position="125"/>
    </location>
</feature>
<keyword evidence="1" id="KW-0812">Transmembrane</keyword>
<evidence type="ECO:0000259" key="2">
    <source>
        <dbReference type="Pfam" id="PF06713"/>
    </source>
</evidence>
<sequence length="138" mass="15399">MVYKSKIGWELVIPLIVVLGGCTGVMLYEGAWPGLLIMLVTMAFVAHLFFTTYYVVDGDNLFVRCGFSKQTVAISSIRKISDDSNWVSSPALSLDRLELFFTGYNSVVVSPKDKKSFILHLLQINNNIELKLSKTSIT</sequence>
<dbReference type="PROSITE" id="PS51257">
    <property type="entry name" value="PROKAR_LIPOPROTEIN"/>
    <property type="match status" value="1"/>
</dbReference>
<dbReference type="Proteomes" id="UP000030111">
    <property type="component" value="Unassembled WGS sequence"/>
</dbReference>
<evidence type="ECO:0000313" key="3">
    <source>
        <dbReference type="EMBL" id="KGO93412.1"/>
    </source>
</evidence>
<comment type="caution">
    <text evidence="3">The sequence shown here is derived from an EMBL/GenBank/DDBJ whole genome shotgun (WGS) entry which is preliminary data.</text>
</comment>
<keyword evidence="4" id="KW-1185">Reference proteome</keyword>
<feature type="transmembrane region" description="Helical" evidence="1">
    <location>
        <begin position="34"/>
        <end position="56"/>
    </location>
</feature>
<reference evidence="3 4" key="1">
    <citation type="submission" date="2013-09" db="EMBL/GenBank/DDBJ databases">
        <authorList>
            <person name="Zeng Z."/>
            <person name="Chen C."/>
        </authorList>
    </citation>
    <scope>NUCLEOTIDE SEQUENCE [LARGE SCALE GENOMIC DNA]</scope>
    <source>
        <strain evidence="3 4">WB 4.1-42</strain>
    </source>
</reference>
<accession>A0A0A2ML77</accession>
<dbReference type="AlphaFoldDB" id="A0A0A2ML77"/>
<protein>
    <recommendedName>
        <fullName evidence="2">Uncharacterized protein YyaB-like PH domain-containing protein</fullName>
    </recommendedName>
</protein>